<evidence type="ECO:0000256" key="1">
    <source>
        <dbReference type="SAM" id="SignalP"/>
    </source>
</evidence>
<gene>
    <name evidence="2" type="ORF">Wenmar_00855</name>
</gene>
<evidence type="ECO:0000313" key="3">
    <source>
        <dbReference type="Proteomes" id="UP000035100"/>
    </source>
</evidence>
<dbReference type="Gene3D" id="3.40.50.1240">
    <property type="entry name" value="Phosphoglycerate mutase-like"/>
    <property type="match status" value="1"/>
</dbReference>
<dbReference type="EMBL" id="AONG01000005">
    <property type="protein sequence ID" value="KIQ70479.1"/>
    <property type="molecule type" value="Genomic_DNA"/>
</dbReference>
<protein>
    <submittedName>
        <fullName evidence="2">Fructose-2,6-bisphosphatase</fullName>
    </submittedName>
</protein>
<feature type="chain" id="PRO_5002235906" evidence="1">
    <location>
        <begin position="22"/>
        <end position="164"/>
    </location>
</feature>
<accession>A0A0D0Q7N8</accession>
<dbReference type="InterPro" id="IPR029033">
    <property type="entry name" value="His_PPase_superfam"/>
</dbReference>
<dbReference type="Pfam" id="PF00300">
    <property type="entry name" value="His_Phos_1"/>
    <property type="match status" value="1"/>
</dbReference>
<dbReference type="STRING" id="1123501.Wenmar_00855"/>
<sequence>MDRRTWLGLAAGLLVAACAPAAPPDRAWTIIVLRHADRDGWADALTPAERARAAALPEALAGEPISAILIPDRQRNRDTAAALAADRGLTPVVYRGFDLPGALVAASGPEGAAVWVGNQRNLAALWAELGAPGLPPATYGQIAILEGGGPEGSVRRRDLTYGMP</sequence>
<dbReference type="RefSeq" id="WP_018304223.1">
    <property type="nucleotide sequence ID" value="NZ_KB902312.1"/>
</dbReference>
<organism evidence="2 3">
    <name type="scientific">Wenxinia marina DSM 24838</name>
    <dbReference type="NCBI Taxonomy" id="1123501"/>
    <lineage>
        <taxon>Bacteria</taxon>
        <taxon>Pseudomonadati</taxon>
        <taxon>Pseudomonadota</taxon>
        <taxon>Alphaproteobacteria</taxon>
        <taxon>Rhodobacterales</taxon>
        <taxon>Roseobacteraceae</taxon>
        <taxon>Wenxinia</taxon>
    </lineage>
</organism>
<proteinExistence type="predicted"/>
<dbReference type="AlphaFoldDB" id="A0A0D0Q7N8"/>
<dbReference type="eggNOG" id="ENOG50334Z0">
    <property type="taxonomic scope" value="Bacteria"/>
</dbReference>
<name>A0A0D0Q7N8_9RHOB</name>
<keyword evidence="1" id="KW-0732">Signal</keyword>
<comment type="caution">
    <text evidence="2">The sequence shown here is derived from an EMBL/GenBank/DDBJ whole genome shotgun (WGS) entry which is preliminary data.</text>
</comment>
<dbReference type="OrthoDB" id="7864639at2"/>
<reference evidence="2 3" key="1">
    <citation type="submission" date="2013-01" db="EMBL/GenBank/DDBJ databases">
        <authorList>
            <person name="Fiebig A."/>
            <person name="Goeker M."/>
            <person name="Klenk H.-P.P."/>
        </authorList>
    </citation>
    <scope>NUCLEOTIDE SEQUENCE [LARGE SCALE GENOMIC DNA]</scope>
    <source>
        <strain evidence="2 3">DSM 24838</strain>
    </source>
</reference>
<feature type="signal peptide" evidence="1">
    <location>
        <begin position="1"/>
        <end position="21"/>
    </location>
</feature>
<dbReference type="InterPro" id="IPR013078">
    <property type="entry name" value="His_Pase_superF_clade-1"/>
</dbReference>
<evidence type="ECO:0000313" key="2">
    <source>
        <dbReference type="EMBL" id="KIQ70479.1"/>
    </source>
</evidence>
<keyword evidence="3" id="KW-1185">Reference proteome</keyword>
<dbReference type="SUPFAM" id="SSF53254">
    <property type="entry name" value="Phosphoglycerate mutase-like"/>
    <property type="match status" value="1"/>
</dbReference>
<dbReference type="PROSITE" id="PS51257">
    <property type="entry name" value="PROKAR_LIPOPROTEIN"/>
    <property type="match status" value="1"/>
</dbReference>
<dbReference type="Proteomes" id="UP000035100">
    <property type="component" value="Unassembled WGS sequence"/>
</dbReference>